<sequence>MSDELPRPELPHTSESERPSSSRSRHTTNSHEISNAKAEMEILDSANDVPTRYQSRQDSRSVASEDNDLGTAQFNVYETTDTILSRDQLLKRSNPSIFDSSEMPGTSKPEGVPKFQRVSITGKELKGVVAEEDVFRSNKALSTALKTRMKFMTQSHQQVHPTVQRYFGDRSKTESEHQAPEQLKKDDPWECYFPVPAGKLIKFVNGVFEVHEKDKRLPYSSPSLDTFVTELNNICVLAEDGPIKSFCYRRLVYLSSKFQLHVLLNEGRELAAQKVISHRDFYNIRKVDTHIHASSCMNQKHLLRFIKKTLKNYHDEVVIIDPLGKKLTLQQVFQSLNLTAYDLTVDRLDMHADRNTFRRFDKFNSKYNPIGESRLRNVFLKTDNYLNGKYFARIIKEVACDLEESKYQHAELRLSVYGKSPDEWDKLANFAISYNVYSDNIRWVIQVPRLYDVYRSKGLLKNFGEFLHNIFHALFEVTNDPMSHP</sequence>
<evidence type="ECO:0000256" key="1">
    <source>
        <dbReference type="ARBA" id="ARBA00006676"/>
    </source>
</evidence>
<dbReference type="GO" id="GO:0003876">
    <property type="term" value="F:AMP deaminase activity"/>
    <property type="evidence" value="ECO:0007669"/>
    <property type="project" value="InterPro"/>
</dbReference>
<dbReference type="GO" id="GO:0046033">
    <property type="term" value="P:AMP metabolic process"/>
    <property type="evidence" value="ECO:0007669"/>
    <property type="project" value="TreeGrafter"/>
</dbReference>
<feature type="region of interest" description="Disordered" evidence="2">
    <location>
        <begin position="1"/>
        <end position="67"/>
    </location>
</feature>
<dbReference type="GO" id="GO:0032264">
    <property type="term" value="P:IMP salvage"/>
    <property type="evidence" value="ECO:0007669"/>
    <property type="project" value="InterPro"/>
</dbReference>
<dbReference type="Gene3D" id="3.20.20.140">
    <property type="entry name" value="Metal-dependent hydrolases"/>
    <property type="match status" value="1"/>
</dbReference>
<feature type="non-terminal residue" evidence="3">
    <location>
        <position position="485"/>
    </location>
</feature>
<dbReference type="PANTHER" id="PTHR11359">
    <property type="entry name" value="AMP DEAMINASE"/>
    <property type="match status" value="1"/>
</dbReference>
<evidence type="ECO:0000313" key="3">
    <source>
        <dbReference type="EMBL" id="JAG10698.1"/>
    </source>
</evidence>
<feature type="compositionally biased region" description="Polar residues" evidence="2">
    <location>
        <begin position="52"/>
        <end position="67"/>
    </location>
</feature>
<protein>
    <submittedName>
        <fullName evidence="3">AMP deaminase 2</fullName>
    </submittedName>
</protein>
<dbReference type="Gene3D" id="4.10.800.20">
    <property type="match status" value="1"/>
</dbReference>
<gene>
    <name evidence="3" type="primary">Ampd2_3</name>
    <name evidence="3" type="ORF">CM83_8381</name>
</gene>
<dbReference type="Pfam" id="PF19326">
    <property type="entry name" value="AMP_deaminase"/>
    <property type="match status" value="1"/>
</dbReference>
<dbReference type="SUPFAM" id="SSF51556">
    <property type="entry name" value="Metallo-dependent hydrolases"/>
    <property type="match status" value="1"/>
</dbReference>
<dbReference type="InterPro" id="IPR006329">
    <property type="entry name" value="AMPD"/>
</dbReference>
<evidence type="ECO:0000256" key="2">
    <source>
        <dbReference type="SAM" id="MobiDB-lite"/>
    </source>
</evidence>
<proteinExistence type="inferred from homology"/>
<feature type="compositionally biased region" description="Basic and acidic residues" evidence="2">
    <location>
        <begin position="1"/>
        <end position="20"/>
    </location>
</feature>
<dbReference type="AlphaFoldDB" id="A0A0A9WW09"/>
<dbReference type="GO" id="GO:0005829">
    <property type="term" value="C:cytosol"/>
    <property type="evidence" value="ECO:0007669"/>
    <property type="project" value="TreeGrafter"/>
</dbReference>
<reference evidence="3" key="2">
    <citation type="submission" date="2014-07" db="EMBL/GenBank/DDBJ databases">
        <authorList>
            <person name="Hull J."/>
        </authorList>
    </citation>
    <scope>NUCLEOTIDE SEQUENCE</scope>
</reference>
<dbReference type="EMBL" id="GBHO01032906">
    <property type="protein sequence ID" value="JAG10698.1"/>
    <property type="molecule type" value="Transcribed_RNA"/>
</dbReference>
<organism evidence="3">
    <name type="scientific">Lygus hesperus</name>
    <name type="common">Western plant bug</name>
    <dbReference type="NCBI Taxonomy" id="30085"/>
    <lineage>
        <taxon>Eukaryota</taxon>
        <taxon>Metazoa</taxon>
        <taxon>Ecdysozoa</taxon>
        <taxon>Arthropoda</taxon>
        <taxon>Hexapoda</taxon>
        <taxon>Insecta</taxon>
        <taxon>Pterygota</taxon>
        <taxon>Neoptera</taxon>
        <taxon>Paraneoptera</taxon>
        <taxon>Hemiptera</taxon>
        <taxon>Heteroptera</taxon>
        <taxon>Panheteroptera</taxon>
        <taxon>Cimicomorpha</taxon>
        <taxon>Miridae</taxon>
        <taxon>Mirini</taxon>
        <taxon>Lygus</taxon>
    </lineage>
</organism>
<reference evidence="3" key="1">
    <citation type="journal article" date="2014" name="PLoS ONE">
        <title>Transcriptome-Based Identification of ABC Transporters in the Western Tarnished Plant Bug Lygus hesperus.</title>
        <authorList>
            <person name="Hull J.J."/>
            <person name="Chaney K."/>
            <person name="Geib S.M."/>
            <person name="Fabrick J.A."/>
            <person name="Brent C.S."/>
            <person name="Walsh D."/>
            <person name="Lavine L.C."/>
        </authorList>
    </citation>
    <scope>NUCLEOTIDE SEQUENCE</scope>
</reference>
<dbReference type="PANTHER" id="PTHR11359:SF0">
    <property type="entry name" value="AMP DEAMINASE"/>
    <property type="match status" value="1"/>
</dbReference>
<dbReference type="InterPro" id="IPR032466">
    <property type="entry name" value="Metal_Hydrolase"/>
</dbReference>
<name>A0A0A9WW09_LYGHE</name>
<comment type="similarity">
    <text evidence="1">Belongs to the metallo-dependent hydrolases superfamily. Adenosine and AMP deaminases family.</text>
</comment>
<accession>A0A0A9WW09</accession>